<dbReference type="NCBIfam" id="TIGR01365">
    <property type="entry name" value="serC_2"/>
    <property type="match status" value="1"/>
</dbReference>
<evidence type="ECO:0000313" key="18">
    <source>
        <dbReference type="Proteomes" id="UP001163882"/>
    </source>
</evidence>
<evidence type="ECO:0000259" key="16">
    <source>
        <dbReference type="Pfam" id="PF00266"/>
    </source>
</evidence>
<dbReference type="GO" id="GO:0004648">
    <property type="term" value="F:O-phospho-L-serine:2-oxoglutarate aminotransferase activity"/>
    <property type="evidence" value="ECO:0007669"/>
    <property type="project" value="UniProtKB-EC"/>
</dbReference>
<dbReference type="InterPro" id="IPR015422">
    <property type="entry name" value="PyrdxlP-dep_Trfase_small"/>
</dbReference>
<name>A0ABY6IR12_9HYPH</name>
<comment type="catalytic activity">
    <reaction evidence="14">
        <text>O-phospho-L-serine + 2-oxoglutarate = 3-phosphooxypyruvate + L-glutamate</text>
        <dbReference type="Rhea" id="RHEA:14329"/>
        <dbReference type="ChEBI" id="CHEBI:16810"/>
        <dbReference type="ChEBI" id="CHEBI:18110"/>
        <dbReference type="ChEBI" id="CHEBI:29985"/>
        <dbReference type="ChEBI" id="CHEBI:57524"/>
        <dbReference type="EC" id="2.6.1.52"/>
    </reaction>
</comment>
<sequence>MTDISAATEVAKPAVRPENPNFSSGPCAKRPGWTVEALSGALVGRSHRAKPAKARIQRAIELTRELLEVPEDYLIGIVPASDTGAVEMALWGMLGARGVDMLTWESFGAGWVTDVQKQLKLDDVRVLKAEYGELPDLSEVDFTRDVVFTWNGTTSGVRVPDGDWIPADREGLTICDATSAAFAQNLDFSKLDVVTFSWQKALGGEAAHGILILSPRAVERLETFTPANRPLPKIFRLTKGGKLMAEVFEGATINTVSMICIEDAVDAMEWGLKVGGLKALQARADANEKAIADWVAKTDWVDFLATDPKVRSNTSVCLKIVDPDVTALSDEAQAKLAKAVVSRLDKEAVAYDIGGYRDAPTGFRIWCGSTVETADLEKLTPWLDWAFAQEKAAALA</sequence>
<proteinExistence type="inferred from homology"/>
<evidence type="ECO:0000256" key="4">
    <source>
        <dbReference type="ARBA" id="ARBA00013030"/>
    </source>
</evidence>
<dbReference type="InterPro" id="IPR000192">
    <property type="entry name" value="Aminotrans_V_dom"/>
</dbReference>
<evidence type="ECO:0000256" key="10">
    <source>
        <dbReference type="ARBA" id="ARBA00023096"/>
    </source>
</evidence>
<evidence type="ECO:0000256" key="3">
    <source>
        <dbReference type="ARBA" id="ARBA00006904"/>
    </source>
</evidence>
<keyword evidence="7" id="KW-0028">Amino-acid biosynthesis</keyword>
<comment type="catalytic activity">
    <reaction evidence="13">
        <text>4-(phosphooxy)-L-threonine + 2-oxoglutarate = (R)-3-hydroxy-2-oxo-4-phosphooxybutanoate + L-glutamate</text>
        <dbReference type="Rhea" id="RHEA:16573"/>
        <dbReference type="ChEBI" id="CHEBI:16810"/>
        <dbReference type="ChEBI" id="CHEBI:29985"/>
        <dbReference type="ChEBI" id="CHEBI:58452"/>
        <dbReference type="ChEBI" id="CHEBI:58538"/>
        <dbReference type="EC" id="2.6.1.52"/>
    </reaction>
</comment>
<feature type="domain" description="Aminotransferase class V" evidence="16">
    <location>
        <begin position="143"/>
        <end position="324"/>
    </location>
</feature>
<protein>
    <recommendedName>
        <fullName evidence="4">phosphoserine transaminase</fullName>
        <ecNumber evidence="4">2.6.1.52</ecNumber>
    </recommendedName>
    <alternativeName>
        <fullName evidence="12">Phosphohydroxythreonine aminotransferase</fullName>
    </alternativeName>
</protein>
<evidence type="ECO:0000256" key="11">
    <source>
        <dbReference type="ARBA" id="ARBA00023299"/>
    </source>
</evidence>
<dbReference type="CDD" id="cd01494">
    <property type="entry name" value="AAT_I"/>
    <property type="match status" value="1"/>
</dbReference>
<dbReference type="Gene3D" id="3.40.640.10">
    <property type="entry name" value="Type I PLP-dependent aspartate aminotransferase-like (Major domain)"/>
    <property type="match status" value="1"/>
</dbReference>
<keyword evidence="10" id="KW-0664">Pyridoxine biosynthesis</keyword>
<comment type="similarity">
    <text evidence="3">Belongs to the class-V pyridoxal-phosphate-dependent aminotransferase family. SerC subfamily.</text>
</comment>
<evidence type="ECO:0000256" key="7">
    <source>
        <dbReference type="ARBA" id="ARBA00022605"/>
    </source>
</evidence>
<dbReference type="SUPFAM" id="SSF53383">
    <property type="entry name" value="PLP-dependent transferases"/>
    <property type="match status" value="1"/>
</dbReference>
<dbReference type="Proteomes" id="UP001163882">
    <property type="component" value="Chromosome"/>
</dbReference>
<dbReference type="InterPro" id="IPR015424">
    <property type="entry name" value="PyrdxlP-dep_Trfase"/>
</dbReference>
<dbReference type="InterPro" id="IPR015421">
    <property type="entry name" value="PyrdxlP-dep_Trfase_major"/>
</dbReference>
<dbReference type="EC" id="2.6.1.52" evidence="4"/>
<evidence type="ECO:0000256" key="14">
    <source>
        <dbReference type="ARBA" id="ARBA00049007"/>
    </source>
</evidence>
<dbReference type="NCBIfam" id="NF002841">
    <property type="entry name" value="PRK03080.1-2"/>
    <property type="match status" value="1"/>
</dbReference>
<dbReference type="InterPro" id="IPR006271">
    <property type="entry name" value="Pser_aminoTfrase_methanosarc"/>
</dbReference>
<comment type="cofactor">
    <cofactor evidence="1">
        <name>pyridoxal 5'-phosphate</name>
        <dbReference type="ChEBI" id="CHEBI:597326"/>
    </cofactor>
</comment>
<organism evidence="17 18">
    <name type="scientific">Pelagibacterium flavum</name>
    <dbReference type="NCBI Taxonomy" id="2984530"/>
    <lineage>
        <taxon>Bacteria</taxon>
        <taxon>Pseudomonadati</taxon>
        <taxon>Pseudomonadota</taxon>
        <taxon>Alphaproteobacteria</taxon>
        <taxon>Hyphomicrobiales</taxon>
        <taxon>Devosiaceae</taxon>
        <taxon>Pelagibacterium</taxon>
    </lineage>
</organism>
<evidence type="ECO:0000313" key="17">
    <source>
        <dbReference type="EMBL" id="UYQ73054.1"/>
    </source>
</evidence>
<accession>A0ABY6IR12</accession>
<dbReference type="InterPro" id="IPR022278">
    <property type="entry name" value="Pser_aminoTfrase"/>
</dbReference>
<evidence type="ECO:0000256" key="15">
    <source>
        <dbReference type="SAM" id="MobiDB-lite"/>
    </source>
</evidence>
<evidence type="ECO:0000256" key="9">
    <source>
        <dbReference type="ARBA" id="ARBA00022898"/>
    </source>
</evidence>
<dbReference type="PANTHER" id="PTHR21152">
    <property type="entry name" value="AMINOTRANSFERASE CLASS V"/>
    <property type="match status" value="1"/>
</dbReference>
<dbReference type="Pfam" id="PF00266">
    <property type="entry name" value="Aminotran_5"/>
    <property type="match status" value="1"/>
</dbReference>
<evidence type="ECO:0000256" key="13">
    <source>
        <dbReference type="ARBA" id="ARBA00047630"/>
    </source>
</evidence>
<reference evidence="17" key="1">
    <citation type="submission" date="2022-10" db="EMBL/GenBank/DDBJ databases">
        <title>YIM 151497 complete genome.</title>
        <authorList>
            <person name="Chen X."/>
        </authorList>
    </citation>
    <scope>NUCLEOTIDE SEQUENCE</scope>
    <source>
        <strain evidence="17">YIM 151497</strain>
    </source>
</reference>
<evidence type="ECO:0000256" key="6">
    <source>
        <dbReference type="ARBA" id="ARBA00022576"/>
    </source>
</evidence>
<keyword evidence="9" id="KW-0663">Pyridoxal phosphate</keyword>
<dbReference type="PIRSF" id="PIRSF000525">
    <property type="entry name" value="SerC"/>
    <property type="match status" value="1"/>
</dbReference>
<evidence type="ECO:0000256" key="5">
    <source>
        <dbReference type="ARBA" id="ARBA00022490"/>
    </source>
</evidence>
<evidence type="ECO:0000256" key="1">
    <source>
        <dbReference type="ARBA" id="ARBA00001933"/>
    </source>
</evidence>
<keyword evidence="5" id="KW-0963">Cytoplasm</keyword>
<keyword evidence="18" id="KW-1185">Reference proteome</keyword>
<keyword evidence="6 17" id="KW-0032">Aminotransferase</keyword>
<keyword evidence="11" id="KW-0718">Serine biosynthesis</keyword>
<evidence type="ECO:0000256" key="12">
    <source>
        <dbReference type="ARBA" id="ARBA00031421"/>
    </source>
</evidence>
<dbReference type="RefSeq" id="WP_264226646.1">
    <property type="nucleotide sequence ID" value="NZ_CP107716.1"/>
</dbReference>
<gene>
    <name evidence="17" type="ORF">OF122_04625</name>
</gene>
<feature type="region of interest" description="Disordered" evidence="15">
    <location>
        <begin position="1"/>
        <end position="28"/>
    </location>
</feature>
<dbReference type="Gene3D" id="3.90.1150.10">
    <property type="entry name" value="Aspartate Aminotransferase, domain 1"/>
    <property type="match status" value="1"/>
</dbReference>
<keyword evidence="8 17" id="KW-0808">Transferase</keyword>
<dbReference type="EMBL" id="CP107716">
    <property type="protein sequence ID" value="UYQ73054.1"/>
    <property type="molecule type" value="Genomic_DNA"/>
</dbReference>
<evidence type="ECO:0000256" key="8">
    <source>
        <dbReference type="ARBA" id="ARBA00022679"/>
    </source>
</evidence>
<comment type="pathway">
    <text evidence="2">Amino-acid biosynthesis; L-serine biosynthesis; L-serine from 3-phospho-D-glycerate: step 2/3.</text>
</comment>
<dbReference type="PANTHER" id="PTHR21152:SF40">
    <property type="entry name" value="ALANINE--GLYOXYLATE AMINOTRANSFERASE"/>
    <property type="match status" value="1"/>
</dbReference>
<evidence type="ECO:0000256" key="2">
    <source>
        <dbReference type="ARBA" id="ARBA00005099"/>
    </source>
</evidence>